<accession>A0A5B8YMM1</accession>
<keyword evidence="2" id="KW-1185">Reference proteome</keyword>
<proteinExistence type="predicted"/>
<protein>
    <submittedName>
        <fullName evidence="1">Uncharacterized protein</fullName>
    </submittedName>
</protein>
<dbReference type="Proteomes" id="UP000321954">
    <property type="component" value="Chromosome"/>
</dbReference>
<dbReference type="KEGG" id="anp:FK178_09115"/>
<gene>
    <name evidence="1" type="ORF">FK178_09115</name>
</gene>
<name>A0A5B8YMM1_9FLAO</name>
<organism evidence="1 2">
    <name type="scientific">Antarcticibacterium arcticum</name>
    <dbReference type="NCBI Taxonomy" id="2585771"/>
    <lineage>
        <taxon>Bacteria</taxon>
        <taxon>Pseudomonadati</taxon>
        <taxon>Bacteroidota</taxon>
        <taxon>Flavobacteriia</taxon>
        <taxon>Flavobacteriales</taxon>
        <taxon>Flavobacteriaceae</taxon>
        <taxon>Antarcticibacterium</taxon>
    </lineage>
</organism>
<dbReference type="EMBL" id="CP042476">
    <property type="protein sequence ID" value="QED37873.1"/>
    <property type="molecule type" value="Genomic_DNA"/>
</dbReference>
<sequence length="177" mass="20980">MRWDYGTQDSGRVARLQKPLYFRHFVTYPLFADKIEEITGKTFPENTIFLLQFTFLNDLCSEFLTNEWNNTQIKFRKNFLTPRKEEIEKRNENLVILNFFEDGISLLNSPGSPEEYFYLDKNNFLRNNFFKTQTLCGSMGLIKPNGQALVRNGEYSAGEFEQHLKPENWDLFFSPEE</sequence>
<evidence type="ECO:0000313" key="2">
    <source>
        <dbReference type="Proteomes" id="UP000321954"/>
    </source>
</evidence>
<dbReference type="AlphaFoldDB" id="A0A5B8YMM1"/>
<dbReference type="OrthoDB" id="1445822at2"/>
<reference evidence="1 2" key="1">
    <citation type="submission" date="2019-08" db="EMBL/GenBank/DDBJ databases">
        <title>Antarcticibacterium arcticum sp. nov., a bacterium isolated from marine sediment of the Canadian Beaufort Sea.</title>
        <authorList>
            <person name="Lee Y.M."/>
            <person name="Baek K."/>
            <person name="Lee D.-H."/>
            <person name="Shin S.C."/>
            <person name="Jin Y.K."/>
            <person name="Park Y."/>
        </authorList>
    </citation>
    <scope>NUCLEOTIDE SEQUENCE [LARGE SCALE GENOMIC DNA]</scope>
    <source>
        <strain evidence="1 2">PAMC 28998</strain>
    </source>
</reference>
<dbReference type="RefSeq" id="WP_146833851.1">
    <property type="nucleotide sequence ID" value="NZ_CP042476.1"/>
</dbReference>
<evidence type="ECO:0000313" key="1">
    <source>
        <dbReference type="EMBL" id="QED37873.1"/>
    </source>
</evidence>